<organism evidence="9 10">
    <name type="scientific">Planifilum fulgidum</name>
    <dbReference type="NCBI Taxonomy" id="201973"/>
    <lineage>
        <taxon>Bacteria</taxon>
        <taxon>Bacillati</taxon>
        <taxon>Bacillota</taxon>
        <taxon>Bacilli</taxon>
        <taxon>Bacillales</taxon>
        <taxon>Thermoactinomycetaceae</taxon>
        <taxon>Planifilum</taxon>
    </lineage>
</organism>
<gene>
    <name evidence="9" type="ORF">SAMN04488025_11852</name>
</gene>
<dbReference type="Pfam" id="PF01061">
    <property type="entry name" value="ABC2_membrane"/>
    <property type="match status" value="1"/>
</dbReference>
<dbReference type="NCBIfam" id="TIGR03057">
    <property type="entry name" value="xxxLxxG_by_4"/>
    <property type="match status" value="1"/>
</dbReference>
<keyword evidence="10" id="KW-1185">Reference proteome</keyword>
<keyword evidence="3 6" id="KW-1133">Transmembrane helix</keyword>
<accession>A0A1I2PM50</accession>
<dbReference type="InterPro" id="IPR017501">
    <property type="entry name" value="Phage_infect_YhgE_C"/>
</dbReference>
<evidence type="ECO:0000256" key="6">
    <source>
        <dbReference type="SAM" id="Phobius"/>
    </source>
</evidence>
<comment type="subcellular location">
    <subcellularLocation>
        <location evidence="1">Membrane</location>
        <topology evidence="1">Multi-pass membrane protein</topology>
    </subcellularLocation>
</comment>
<dbReference type="GO" id="GO:0016020">
    <property type="term" value="C:membrane"/>
    <property type="evidence" value="ECO:0007669"/>
    <property type="project" value="UniProtKB-SubCell"/>
</dbReference>
<evidence type="ECO:0000256" key="1">
    <source>
        <dbReference type="ARBA" id="ARBA00004141"/>
    </source>
</evidence>
<evidence type="ECO:0000313" key="9">
    <source>
        <dbReference type="EMBL" id="SFG16199.1"/>
    </source>
</evidence>
<keyword evidence="2 6" id="KW-0812">Transmembrane</keyword>
<dbReference type="STRING" id="201973.SAMN04488025_11852"/>
<evidence type="ECO:0000256" key="3">
    <source>
        <dbReference type="ARBA" id="ARBA00022989"/>
    </source>
</evidence>
<keyword evidence="5" id="KW-0175">Coiled coil</keyword>
<dbReference type="Proteomes" id="UP000198661">
    <property type="component" value="Unassembled WGS sequence"/>
</dbReference>
<feature type="transmembrane region" description="Helical" evidence="6">
    <location>
        <begin position="519"/>
        <end position="543"/>
    </location>
</feature>
<dbReference type="Gene3D" id="3.40.1710.10">
    <property type="entry name" value="abc type-2 transporter like domain"/>
    <property type="match status" value="1"/>
</dbReference>
<dbReference type="PANTHER" id="PTHR43077:SF5">
    <property type="entry name" value="PHAGE INFECTION PROTEIN"/>
    <property type="match status" value="1"/>
</dbReference>
<dbReference type="Gene3D" id="1.10.287.950">
    <property type="entry name" value="Methyl-accepting chemotaxis protein"/>
    <property type="match status" value="1"/>
</dbReference>
<evidence type="ECO:0000259" key="7">
    <source>
        <dbReference type="Pfam" id="PF01061"/>
    </source>
</evidence>
<dbReference type="InterPro" id="IPR023908">
    <property type="entry name" value="xxxLxxG_rpt"/>
</dbReference>
<dbReference type="InterPro" id="IPR013525">
    <property type="entry name" value="ABC2_TM"/>
</dbReference>
<feature type="domain" description="ABC-2 type transporter transmembrane" evidence="7">
    <location>
        <begin position="522"/>
        <end position="625"/>
    </location>
</feature>
<dbReference type="RefSeq" id="WP_092038874.1">
    <property type="nucleotide sequence ID" value="NZ_FOOK01000018.1"/>
</dbReference>
<evidence type="ECO:0000256" key="2">
    <source>
        <dbReference type="ARBA" id="ARBA00022692"/>
    </source>
</evidence>
<dbReference type="AlphaFoldDB" id="A0A1I2PM50"/>
<feature type="coiled-coil region" evidence="5">
    <location>
        <begin position="365"/>
        <end position="392"/>
    </location>
</feature>
<feature type="coiled-coil region" evidence="5">
    <location>
        <begin position="224"/>
        <end position="273"/>
    </location>
</feature>
<dbReference type="Pfam" id="PF12698">
    <property type="entry name" value="ABC2_membrane_3"/>
    <property type="match status" value="1"/>
</dbReference>
<feature type="transmembrane region" description="Helical" evidence="6">
    <location>
        <begin position="579"/>
        <end position="598"/>
    </location>
</feature>
<dbReference type="OrthoDB" id="9811483at2"/>
<dbReference type="InterPro" id="IPR017500">
    <property type="entry name" value="Phage_infect_YhgE_N"/>
</dbReference>
<feature type="transmembrane region" description="Helical" evidence="6">
    <location>
        <begin position="632"/>
        <end position="655"/>
    </location>
</feature>
<feature type="transmembrane region" description="Helical" evidence="6">
    <location>
        <begin position="549"/>
        <end position="572"/>
    </location>
</feature>
<feature type="domain" description="ABC-2 type transporter transmembrane" evidence="8">
    <location>
        <begin position="31"/>
        <end position="132"/>
    </location>
</feature>
<evidence type="ECO:0000256" key="5">
    <source>
        <dbReference type="SAM" id="Coils"/>
    </source>
</evidence>
<dbReference type="NCBIfam" id="TIGR03061">
    <property type="entry name" value="pip_yhgE_Nterm"/>
    <property type="match status" value="1"/>
</dbReference>
<feature type="transmembrane region" description="Helical" evidence="6">
    <location>
        <begin position="29"/>
        <end position="50"/>
    </location>
</feature>
<evidence type="ECO:0000313" key="10">
    <source>
        <dbReference type="Proteomes" id="UP000198661"/>
    </source>
</evidence>
<evidence type="ECO:0000256" key="4">
    <source>
        <dbReference type="ARBA" id="ARBA00023136"/>
    </source>
</evidence>
<sequence>MKGRKENRFLLLSGLRDLERLWAFKPMRMGLIGILLVPLVYCVIYLSAFYDPYENLQYLPVALVNEDRGAVQDGEKIHVGDELVEELLKDPKVKWEVTDREKMEEGFDKGAYYIGIVIPRNFSQAVISVDSPEPLKGQLEYHVDKSNNYLSGTIGDSIRRELEISLDEKLSKIFLDHLFARISDSVEELQKAAEGARLLAEKTGDARSGSQTLAEGLSRLDRGASKILDSLRLLNRKAVQAEQEIDKIPIEELEKAQRIIHQVNDEIQRIARLPLPETPPDIRNLFLEERRSAERAGDGVRRTQEALNRLIEKHPELAEDPAVLSMKESLRQAEAGNASGLRRLEEIDRAVPEWEKHWKKFLNERQKVADQANRLTERVDQAVAKAKELKDQSGRFIQAASRLTDGQEQLVSGIHQLEDGAGTLSEGLGKIQSGQRDLAQGLRDGAEKAKEQVEDSGKKGEVISDPVQFKEKVHHEVPNYATGFAPYFISLSLWVGAMLLFTAVDLYRVFPDRGEPLSVPAAALIGLCQAVLLITAVVWGLGIQPELPAWLFLFGILMSVTFVALNYMLIALLGNAGRFLSIVILMLQLASSAGTYPVELLPDFFRSIHEYLPMTYSVQGLRAILSSGNLDTVVRCAHVLLGFLTAAVLLAQFHLQIAKPWMIKEAHRIKGLFGRA</sequence>
<protein>
    <submittedName>
        <fullName evidence="9">Putative membrane protein</fullName>
    </submittedName>
</protein>
<feature type="transmembrane region" description="Helical" evidence="6">
    <location>
        <begin position="484"/>
        <end position="507"/>
    </location>
</feature>
<evidence type="ECO:0000259" key="8">
    <source>
        <dbReference type="Pfam" id="PF12698"/>
    </source>
</evidence>
<dbReference type="PANTHER" id="PTHR43077">
    <property type="entry name" value="TRANSPORT PERMEASE YVFS-RELATED"/>
    <property type="match status" value="1"/>
</dbReference>
<keyword evidence="4 6" id="KW-0472">Membrane</keyword>
<name>A0A1I2PM50_9BACL</name>
<dbReference type="EMBL" id="FOOK01000018">
    <property type="protein sequence ID" value="SFG16199.1"/>
    <property type="molecule type" value="Genomic_DNA"/>
</dbReference>
<dbReference type="GO" id="GO:0140359">
    <property type="term" value="F:ABC-type transporter activity"/>
    <property type="evidence" value="ECO:0007669"/>
    <property type="project" value="InterPro"/>
</dbReference>
<dbReference type="InterPro" id="IPR051328">
    <property type="entry name" value="T7SS_ABC-Transporter"/>
</dbReference>
<reference evidence="9 10" key="1">
    <citation type="submission" date="2016-10" db="EMBL/GenBank/DDBJ databases">
        <authorList>
            <person name="de Groot N.N."/>
        </authorList>
    </citation>
    <scope>NUCLEOTIDE SEQUENCE [LARGE SCALE GENOMIC DNA]</scope>
    <source>
        <strain evidence="9 10">DSM 44945</strain>
    </source>
</reference>
<proteinExistence type="predicted"/>
<dbReference type="NCBIfam" id="TIGR03062">
    <property type="entry name" value="pip_yhgE_Cterm"/>
    <property type="match status" value="1"/>
</dbReference>